<accession>A0A4P9WXK0</accession>
<evidence type="ECO:0000313" key="4">
    <source>
        <dbReference type="Proteomes" id="UP000268535"/>
    </source>
</evidence>
<protein>
    <submittedName>
        <fullName evidence="3">Uncharacterized protein</fullName>
    </submittedName>
</protein>
<feature type="compositionally biased region" description="Polar residues" evidence="2">
    <location>
        <begin position="518"/>
        <end position="528"/>
    </location>
</feature>
<proteinExistence type="predicted"/>
<feature type="compositionally biased region" description="Low complexity" evidence="2">
    <location>
        <begin position="8"/>
        <end position="22"/>
    </location>
</feature>
<evidence type="ECO:0000313" key="3">
    <source>
        <dbReference type="EMBL" id="RKO97063.1"/>
    </source>
</evidence>
<feature type="region of interest" description="Disordered" evidence="2">
    <location>
        <begin position="727"/>
        <end position="764"/>
    </location>
</feature>
<feature type="compositionally biased region" description="Low complexity" evidence="2">
    <location>
        <begin position="91"/>
        <end position="108"/>
    </location>
</feature>
<feature type="region of interest" description="Disordered" evidence="2">
    <location>
        <begin position="1112"/>
        <end position="1185"/>
    </location>
</feature>
<evidence type="ECO:0000256" key="2">
    <source>
        <dbReference type="SAM" id="MobiDB-lite"/>
    </source>
</evidence>
<feature type="region of interest" description="Disordered" evidence="2">
    <location>
        <begin position="514"/>
        <end position="534"/>
    </location>
</feature>
<evidence type="ECO:0000256" key="1">
    <source>
        <dbReference type="SAM" id="Coils"/>
    </source>
</evidence>
<feature type="compositionally biased region" description="Low complexity" evidence="2">
    <location>
        <begin position="277"/>
        <end position="300"/>
    </location>
</feature>
<feature type="coiled-coil region" evidence="1">
    <location>
        <begin position="134"/>
        <end position="170"/>
    </location>
</feature>
<feature type="region of interest" description="Disordered" evidence="2">
    <location>
        <begin position="679"/>
        <end position="705"/>
    </location>
</feature>
<dbReference type="AlphaFoldDB" id="A0A4P9WXK0"/>
<feature type="non-terminal residue" evidence="3">
    <location>
        <position position="1185"/>
    </location>
</feature>
<feature type="region of interest" description="Disordered" evidence="2">
    <location>
        <begin position="86"/>
        <end position="126"/>
    </location>
</feature>
<organism evidence="3 4">
    <name type="scientific">Caulochytrium protostelioides</name>
    <dbReference type="NCBI Taxonomy" id="1555241"/>
    <lineage>
        <taxon>Eukaryota</taxon>
        <taxon>Fungi</taxon>
        <taxon>Fungi incertae sedis</taxon>
        <taxon>Chytridiomycota</taxon>
        <taxon>Chytridiomycota incertae sedis</taxon>
        <taxon>Chytridiomycetes</taxon>
        <taxon>Caulochytriales</taxon>
        <taxon>Caulochytriaceae</taxon>
        <taxon>Caulochytrium</taxon>
    </lineage>
</organism>
<feature type="region of interest" description="Disordered" evidence="2">
    <location>
        <begin position="1"/>
        <end position="36"/>
    </location>
</feature>
<feature type="region of interest" description="Disordered" evidence="2">
    <location>
        <begin position="635"/>
        <end position="655"/>
    </location>
</feature>
<dbReference type="EMBL" id="ML009431">
    <property type="protein sequence ID" value="RKO97063.1"/>
    <property type="molecule type" value="Genomic_DNA"/>
</dbReference>
<dbReference type="Proteomes" id="UP000268535">
    <property type="component" value="Unassembled WGS sequence"/>
</dbReference>
<keyword evidence="1" id="KW-0175">Coiled coil</keyword>
<feature type="compositionally biased region" description="Basic residues" evidence="2">
    <location>
        <begin position="241"/>
        <end position="250"/>
    </location>
</feature>
<sequence length="1185" mass="123845">MAGGTPAAGGTASAAANGTTNGVHGSRRASLTPDAGPAAAWKTATLSLPPLPSPGAPAVLTAVVALTAPPPQISTAAPMRPMAPVADAAFSGSPTGPPSLRTSSTTPTQGGGSAAETTDPLPPRRREETEAAKLERLHDRVMATQRAVRAAQIEAEARRERERRAKATRVDAVLTLQQELREDYSQAALQHSPETRRRHRQALEAKRRLIAREQARDAILQKVWKDVFEPDLKAKATPPRRPAKPAHRPAKTNGADVPGDAPKGLPGDGHADSTARAPSATQMATQTAAPTALPRAPTAAGDKKAITVPAEVPAPPLAEPSTSATAGKPSPAEAVPFYAPVHIYAEEVKLAAKSAKAQRQASASSARSKSFRFEPEEVVFHIGEPQTITVTLYNKGKCLSALRPLPFYTDAFHVEYTSPGRLGPGSEHTFTVTYDGSDAPPPAQFVLQAQVGQTITVSIRAVKRVYVPKLSHQQLAFEQWDHDDVVKQPHRFHQTTTLTFPGVTESVAWRWQYEPGPSESQSSLNRPRSVTEPREGCPFMVTPAAGRLEPGAAIPFTVTYAPPVGEMVRTTHRGTLRLDIGDHMLSVACEGVANRQPVLIPPEIPLGSLMPGHRHTFNVRVDNISPHTIRLHAKLSKTAPAKRQTPSVPSIGDAPSATSAAVAATTAVPATTAPILSSVPAEEATSMTAKPTTTRRPRAGSLSSATAVPAAAATAATAPVPIKTSAPTASAGGLLSPVGAGKSPSKLESVIVEEPTESSEEGASTVTDVPAEAAYMGVLPHVVLKPDVGFVQAGQPFQFELTIMAGMDVTPEIPFARYVSVSYQYAGRHLVATARVTFHVGTVELNVTPAFRVPSARGAAQPSEIQPFYLCAIGLTQTLLYTLHNAAAEPVTVFVTGYTDQIHGPVTIDLPARSTAPLELRFVPVAVGAHHATLKLANGLGSVKRLRVKGTAFETPIHVVPAGPLDAGVITLGEKAVIFFDLVRPVASARDERRRRIMGAGMRPVAEDTALWGAAADTPGDDDLAFAFSPLAEHAETAAAGPLTPLDAFSALTTIWPPSGTMKRGETCRITLVVNTKPLLQYVTDGPGGQALLAEMSPAALPAVALSNGGAAAKEGGAAKDGSETSSPTHGNTRAPHGRDSRGQTSSMSSMLGSAMGLQSHGSSVSVTKEGAKPRAGKTGKLAAA</sequence>
<gene>
    <name evidence="3" type="ORF">CAUPRSCDRAFT_11245</name>
</gene>
<name>A0A4P9WXK0_9FUNG</name>
<reference evidence="4" key="1">
    <citation type="journal article" date="2018" name="Nat. Microbiol.">
        <title>Leveraging single-cell genomics to expand the fungal tree of life.</title>
        <authorList>
            <person name="Ahrendt S.R."/>
            <person name="Quandt C.A."/>
            <person name="Ciobanu D."/>
            <person name="Clum A."/>
            <person name="Salamov A."/>
            <person name="Andreopoulos B."/>
            <person name="Cheng J.F."/>
            <person name="Woyke T."/>
            <person name="Pelin A."/>
            <person name="Henrissat B."/>
            <person name="Reynolds N.K."/>
            <person name="Benny G.L."/>
            <person name="Smith M.E."/>
            <person name="James T.Y."/>
            <person name="Grigoriev I.V."/>
        </authorList>
    </citation>
    <scope>NUCLEOTIDE SEQUENCE [LARGE SCALE GENOMIC DNA]</scope>
    <source>
        <strain evidence="4">ATCC 52028</strain>
    </source>
</reference>
<feature type="region of interest" description="Disordered" evidence="2">
    <location>
        <begin position="234"/>
        <end position="303"/>
    </location>
</feature>
<feature type="compositionally biased region" description="Low complexity" evidence="2">
    <location>
        <begin position="1143"/>
        <end position="1160"/>
    </location>
</feature>